<evidence type="ECO:0000259" key="6">
    <source>
        <dbReference type="Pfam" id="PF04932"/>
    </source>
</evidence>
<comment type="caution">
    <text evidence="7">The sequence shown here is derived from an EMBL/GenBank/DDBJ whole genome shotgun (WGS) entry which is preliminary data.</text>
</comment>
<evidence type="ECO:0000313" key="8">
    <source>
        <dbReference type="Proteomes" id="UP000823886"/>
    </source>
</evidence>
<dbReference type="InterPro" id="IPR051533">
    <property type="entry name" value="WaaL-like"/>
</dbReference>
<keyword evidence="2 5" id="KW-0812">Transmembrane</keyword>
<accession>A0A9D2PMK2</accession>
<reference evidence="7" key="1">
    <citation type="journal article" date="2021" name="PeerJ">
        <title>Extensive microbial diversity within the chicken gut microbiome revealed by metagenomics and culture.</title>
        <authorList>
            <person name="Gilroy R."/>
            <person name="Ravi A."/>
            <person name="Getino M."/>
            <person name="Pursley I."/>
            <person name="Horton D.L."/>
            <person name="Alikhan N.F."/>
            <person name="Baker D."/>
            <person name="Gharbi K."/>
            <person name="Hall N."/>
            <person name="Watson M."/>
            <person name="Adriaenssens E.M."/>
            <person name="Foster-Nyarko E."/>
            <person name="Jarju S."/>
            <person name="Secka A."/>
            <person name="Antonio M."/>
            <person name="Oren A."/>
            <person name="Chaudhuri R.R."/>
            <person name="La Ragione R."/>
            <person name="Hildebrand F."/>
            <person name="Pallen M.J."/>
        </authorList>
    </citation>
    <scope>NUCLEOTIDE SEQUENCE</scope>
    <source>
        <strain evidence="7">ChiBcec2-3848</strain>
    </source>
</reference>
<keyword evidence="7" id="KW-0436">Ligase</keyword>
<dbReference type="PANTHER" id="PTHR37422">
    <property type="entry name" value="TEICHURONIC ACID BIOSYNTHESIS PROTEIN TUAE"/>
    <property type="match status" value="1"/>
</dbReference>
<sequence length="601" mass="65470">MKGLNIYYKVLAAASVVFLVFFPFVTRLYAAKPVGMELEYFAKKSKVTVDLFYYHKEVLLFLFAVALLAALAAGAVFSLVIQEKFPAKLLPGEKAVVLAGGYFLLNVISCLVSNYREYALMGLSLDYEGLAAIFGYLVLFLGGSVLFLTRKSRQFLEAGIQVLSALLLAGTLAEGIWGPFFNIPWVQELLTPDRYEHLLENIYLDYHGSISLTFGNPGFYGGFCAMLAPVELGFALSAKGLGRRLWNGVLFGGLVLCVVLSGSSGAFYALCAAILLELVFVGKKFAGKRIAGAAGMALAGAALFAALLFLSAGEENISLLGKVKKSVVNTQYEKTEDVFTVKKIQLEDGKLCVEGEDAALTAQVSEEVQEEGSGLTWKEVTLLDQEGKSISSTKDLQGLHLEGSFQGITVTAQGRILSFDFGYQDPVEFYAEEGRLYYIDFNGSLLAEIPQPQITGLERLYPLFTGRGYIWISALPLVKEVIFLGKGIGTFPFYYPQNEAAGMLNVHGSADYCIEQAHSWYLQTAVSSGLLSLLCMAGLFLLGFFKEIRRTAKTEGAALEGTDFMVWGLIAYAVAGLVNNSCIACAPLFWLLLGVCLRKRL</sequence>
<name>A0A9D2PMK2_9FIRM</name>
<organism evidence="7 8">
    <name type="scientific">Candidatus Blautia merdavium</name>
    <dbReference type="NCBI Taxonomy" id="2838494"/>
    <lineage>
        <taxon>Bacteria</taxon>
        <taxon>Bacillati</taxon>
        <taxon>Bacillota</taxon>
        <taxon>Clostridia</taxon>
        <taxon>Lachnospirales</taxon>
        <taxon>Lachnospiraceae</taxon>
        <taxon>Blautia</taxon>
    </lineage>
</organism>
<evidence type="ECO:0000313" key="7">
    <source>
        <dbReference type="EMBL" id="HJC63828.1"/>
    </source>
</evidence>
<gene>
    <name evidence="7" type="ORF">H9753_09475</name>
</gene>
<feature type="transmembrane region" description="Helical" evidence="5">
    <location>
        <begin position="248"/>
        <end position="270"/>
    </location>
</feature>
<feature type="transmembrane region" description="Helical" evidence="5">
    <location>
        <begin position="58"/>
        <end position="81"/>
    </location>
</feature>
<feature type="transmembrane region" description="Helical" evidence="5">
    <location>
        <begin position="218"/>
        <end position="236"/>
    </location>
</feature>
<protein>
    <submittedName>
        <fullName evidence="7">O-antigen ligase family protein</fullName>
    </submittedName>
</protein>
<feature type="transmembrane region" description="Helical" evidence="5">
    <location>
        <begin position="290"/>
        <end position="310"/>
    </location>
</feature>
<dbReference type="Pfam" id="PF04932">
    <property type="entry name" value="Wzy_C"/>
    <property type="match status" value="1"/>
</dbReference>
<evidence type="ECO:0000256" key="3">
    <source>
        <dbReference type="ARBA" id="ARBA00022989"/>
    </source>
</evidence>
<feature type="domain" description="O-antigen ligase-related" evidence="6">
    <location>
        <begin position="462"/>
        <end position="536"/>
    </location>
</feature>
<dbReference type="AlphaFoldDB" id="A0A9D2PMK2"/>
<feature type="transmembrane region" description="Helical" evidence="5">
    <location>
        <begin position="160"/>
        <end position="180"/>
    </location>
</feature>
<dbReference type="InterPro" id="IPR007016">
    <property type="entry name" value="O-antigen_ligase-rel_domated"/>
</dbReference>
<dbReference type="GO" id="GO:0016020">
    <property type="term" value="C:membrane"/>
    <property type="evidence" value="ECO:0007669"/>
    <property type="project" value="UniProtKB-SubCell"/>
</dbReference>
<feature type="transmembrane region" description="Helical" evidence="5">
    <location>
        <begin position="127"/>
        <end position="148"/>
    </location>
</feature>
<dbReference type="EMBL" id="DWVZ01000127">
    <property type="protein sequence ID" value="HJC63828.1"/>
    <property type="molecule type" value="Genomic_DNA"/>
</dbReference>
<evidence type="ECO:0000256" key="2">
    <source>
        <dbReference type="ARBA" id="ARBA00022692"/>
    </source>
</evidence>
<feature type="transmembrane region" description="Helical" evidence="5">
    <location>
        <begin position="525"/>
        <end position="545"/>
    </location>
</feature>
<keyword evidence="4 5" id="KW-0472">Membrane</keyword>
<evidence type="ECO:0000256" key="1">
    <source>
        <dbReference type="ARBA" id="ARBA00004141"/>
    </source>
</evidence>
<dbReference type="PANTHER" id="PTHR37422:SF13">
    <property type="entry name" value="LIPOPOLYSACCHARIDE BIOSYNTHESIS PROTEIN PA4999-RELATED"/>
    <property type="match status" value="1"/>
</dbReference>
<keyword evidence="3 5" id="KW-1133">Transmembrane helix</keyword>
<reference evidence="7" key="2">
    <citation type="submission" date="2021-04" db="EMBL/GenBank/DDBJ databases">
        <authorList>
            <person name="Gilroy R."/>
        </authorList>
    </citation>
    <scope>NUCLEOTIDE SEQUENCE</scope>
    <source>
        <strain evidence="7">ChiBcec2-3848</strain>
    </source>
</reference>
<proteinExistence type="predicted"/>
<feature type="transmembrane region" description="Helical" evidence="5">
    <location>
        <begin position="565"/>
        <end position="593"/>
    </location>
</feature>
<dbReference type="Proteomes" id="UP000823886">
    <property type="component" value="Unassembled WGS sequence"/>
</dbReference>
<dbReference type="GO" id="GO:0016874">
    <property type="term" value="F:ligase activity"/>
    <property type="evidence" value="ECO:0007669"/>
    <property type="project" value="UniProtKB-KW"/>
</dbReference>
<feature type="transmembrane region" description="Helical" evidence="5">
    <location>
        <begin position="93"/>
        <end position="115"/>
    </location>
</feature>
<evidence type="ECO:0000256" key="4">
    <source>
        <dbReference type="ARBA" id="ARBA00023136"/>
    </source>
</evidence>
<evidence type="ECO:0000256" key="5">
    <source>
        <dbReference type="SAM" id="Phobius"/>
    </source>
</evidence>
<comment type="subcellular location">
    <subcellularLocation>
        <location evidence="1">Membrane</location>
        <topology evidence="1">Multi-pass membrane protein</topology>
    </subcellularLocation>
</comment>